<dbReference type="InterPro" id="IPR036291">
    <property type="entry name" value="NAD(P)-bd_dom_sf"/>
</dbReference>
<feature type="domain" description="Gfo/Idh/MocA-like oxidoreductase N-terminal" evidence="1">
    <location>
        <begin position="1"/>
        <end position="118"/>
    </location>
</feature>
<dbReference type="Gene3D" id="3.40.50.720">
    <property type="entry name" value="NAD(P)-binding Rossmann-like Domain"/>
    <property type="match status" value="1"/>
</dbReference>
<evidence type="ECO:0000313" key="3">
    <source>
        <dbReference type="EMBL" id="RNB54695.1"/>
    </source>
</evidence>
<dbReference type="SUPFAM" id="SSF51735">
    <property type="entry name" value="NAD(P)-binding Rossmann-fold domains"/>
    <property type="match status" value="1"/>
</dbReference>
<proteinExistence type="predicted"/>
<gene>
    <name evidence="3" type="ORF">EDM57_16795</name>
</gene>
<dbReference type="RefSeq" id="WP_122905836.1">
    <property type="nucleotide sequence ID" value="NZ_RHHS01000039.1"/>
</dbReference>
<dbReference type="OrthoDB" id="9815825at2"/>
<comment type="caution">
    <text evidence="3">The sequence shown here is derived from an EMBL/GenBank/DDBJ whole genome shotgun (WGS) entry which is preliminary data.</text>
</comment>
<protein>
    <submittedName>
        <fullName evidence="3">Gfo/Idh/MocA family oxidoreductase</fullName>
    </submittedName>
</protein>
<dbReference type="Pfam" id="PF22725">
    <property type="entry name" value="GFO_IDH_MocA_C3"/>
    <property type="match status" value="1"/>
</dbReference>
<dbReference type="EMBL" id="RHHS01000039">
    <property type="protein sequence ID" value="RNB54695.1"/>
    <property type="molecule type" value="Genomic_DNA"/>
</dbReference>
<evidence type="ECO:0000259" key="2">
    <source>
        <dbReference type="Pfam" id="PF22725"/>
    </source>
</evidence>
<dbReference type="Pfam" id="PF01408">
    <property type="entry name" value="GFO_IDH_MocA"/>
    <property type="match status" value="1"/>
</dbReference>
<dbReference type="Proteomes" id="UP000268829">
    <property type="component" value="Unassembled WGS sequence"/>
</dbReference>
<dbReference type="InterPro" id="IPR055170">
    <property type="entry name" value="GFO_IDH_MocA-like_dom"/>
</dbReference>
<reference evidence="3 4" key="1">
    <citation type="submission" date="2018-10" db="EMBL/GenBank/DDBJ databases">
        <title>Phylogenomics of Brevibacillus.</title>
        <authorList>
            <person name="Dunlap C."/>
        </authorList>
    </citation>
    <scope>NUCLEOTIDE SEQUENCE [LARGE SCALE GENOMIC DNA]</scope>
    <source>
        <strain evidence="3 4">DSM 100115</strain>
    </source>
</reference>
<accession>A0A3M8AVP9</accession>
<evidence type="ECO:0000259" key="1">
    <source>
        <dbReference type="Pfam" id="PF01408"/>
    </source>
</evidence>
<dbReference type="PANTHER" id="PTHR43054">
    <property type="match status" value="1"/>
</dbReference>
<sequence length="350" mass="39031">MRFGVIGTNWITEEFIQAGLAVEGFSLQAVCSRTIERAKEFAEKFAAPFCYTDPKEMAASGNIDAVYIASPNCFHAEQAILCMSLGLHVLCEKPLASNADEVKAMIAAAKKHDVLLMEAVKSTLVPNFFAIQDHLPKLGKIRRFIASNCQYSSRYDAYRAGEVLRAFDPAYSNGALMDIGIYCLYPAIVLFGRPEQVKAEGIVLASGVDGEGSILLKYKEMDAILSFSKITTSYQPAEIQGEDATMVIDKINHLTRIEIRYRDGRIEDVTRPQTPKMMHYEIREFIRLAAAGARESATNSHAASLLTMEVMDEARRQMGVVFPADLRRGSRQLETEVRRAKREAKRDENV</sequence>
<dbReference type="Gene3D" id="3.30.360.10">
    <property type="entry name" value="Dihydrodipicolinate Reductase, domain 2"/>
    <property type="match status" value="1"/>
</dbReference>
<name>A0A3M8AVP9_9BACL</name>
<dbReference type="InterPro" id="IPR000683">
    <property type="entry name" value="Gfo/Idh/MocA-like_OxRdtase_N"/>
</dbReference>
<dbReference type="SUPFAM" id="SSF55347">
    <property type="entry name" value="Glyceraldehyde-3-phosphate dehydrogenase-like, C-terminal domain"/>
    <property type="match status" value="1"/>
</dbReference>
<dbReference type="AlphaFoldDB" id="A0A3M8AVP9"/>
<feature type="domain" description="GFO/IDH/MocA-like oxidoreductase" evidence="2">
    <location>
        <begin position="137"/>
        <end position="246"/>
    </location>
</feature>
<evidence type="ECO:0000313" key="4">
    <source>
        <dbReference type="Proteomes" id="UP000268829"/>
    </source>
</evidence>
<keyword evidence="4" id="KW-1185">Reference proteome</keyword>
<organism evidence="3 4">
    <name type="scientific">Brevibacillus gelatini</name>
    <dbReference type="NCBI Taxonomy" id="1655277"/>
    <lineage>
        <taxon>Bacteria</taxon>
        <taxon>Bacillati</taxon>
        <taxon>Bacillota</taxon>
        <taxon>Bacilli</taxon>
        <taxon>Bacillales</taxon>
        <taxon>Paenibacillaceae</taxon>
        <taxon>Brevibacillus</taxon>
    </lineage>
</organism>
<dbReference type="PANTHER" id="PTHR43054:SF1">
    <property type="entry name" value="SCYLLO-INOSITOL 2-DEHYDROGENASE (NADP(+)) IOLU"/>
    <property type="match status" value="1"/>
</dbReference>
<dbReference type="GO" id="GO:0000166">
    <property type="term" value="F:nucleotide binding"/>
    <property type="evidence" value="ECO:0007669"/>
    <property type="project" value="InterPro"/>
</dbReference>